<name>A0A9X3RQK2_9CORY</name>
<gene>
    <name evidence="1" type="ORF">L8U58_06580</name>
</gene>
<dbReference type="Proteomes" id="UP001146505">
    <property type="component" value="Unassembled WGS sequence"/>
</dbReference>
<comment type="caution">
    <text evidence="1">The sequence shown here is derived from an EMBL/GenBank/DDBJ whole genome shotgun (WGS) entry which is preliminary data.</text>
</comment>
<dbReference type="AlphaFoldDB" id="A0A9X3RQK2"/>
<reference evidence="1" key="1">
    <citation type="submission" date="2022-02" db="EMBL/GenBank/DDBJ databases">
        <title>Corynebacterium sp. from urogenital microbiome.</title>
        <authorList>
            <person name="Cappelli E.A."/>
            <person name="Ribeiro T.G."/>
            <person name="Peixe L."/>
        </authorList>
    </citation>
    <scope>NUCLEOTIDE SEQUENCE</scope>
    <source>
        <strain evidence="1">C9Ua_112</strain>
    </source>
</reference>
<evidence type="ECO:0000313" key="2">
    <source>
        <dbReference type="Proteomes" id="UP001146505"/>
    </source>
</evidence>
<organism evidence="1 2">
    <name type="scientific">Corynebacterium macclintockiae</name>
    <dbReference type="NCBI Taxonomy" id="2913501"/>
    <lineage>
        <taxon>Bacteria</taxon>
        <taxon>Bacillati</taxon>
        <taxon>Actinomycetota</taxon>
        <taxon>Actinomycetes</taxon>
        <taxon>Mycobacteriales</taxon>
        <taxon>Corynebacteriaceae</taxon>
        <taxon>Corynebacterium</taxon>
    </lineage>
</organism>
<evidence type="ECO:0000313" key="1">
    <source>
        <dbReference type="EMBL" id="MCZ9305194.1"/>
    </source>
</evidence>
<sequence length="48" mass="5026">MLILPLLIEIPEISTTGSAVLDGIGGLLIRLYDLIAGTGLERFIIGSS</sequence>
<dbReference type="RefSeq" id="WP_192816908.1">
    <property type="nucleotide sequence ID" value="NZ_JAKMUV010000006.1"/>
</dbReference>
<keyword evidence="2" id="KW-1185">Reference proteome</keyword>
<dbReference type="GeneID" id="301813211"/>
<proteinExistence type="predicted"/>
<protein>
    <submittedName>
        <fullName evidence="1">Uncharacterized protein</fullName>
    </submittedName>
</protein>
<dbReference type="EMBL" id="JAKMUV010000006">
    <property type="protein sequence ID" value="MCZ9305194.1"/>
    <property type="molecule type" value="Genomic_DNA"/>
</dbReference>
<accession>A0A9X3RQK2</accession>